<dbReference type="InterPro" id="IPR027417">
    <property type="entry name" value="P-loop_NTPase"/>
</dbReference>
<sequence>MVVDDEEKANILNTFFSTVFTVENEMLDEIPRNNENPILRVTNLTQEEVRNRLNKIKIDKSPGPDGIHPRVLRELSNVIDKPLFLIFRDSIATGSVPQDWRIANVVPIFKKGSKSEPGNYRPSVEGADISSAMEDEERRRKIRDFTFDKCKRGNQGFQRILLQLFGYLGHGKSSFINTVMCVWSNSDNKNHANAAGAHEGHTTERLTYQLTKNIVLVDNRGCSKMNTYETGEIFAQLANLLPLDKSVDWSHGFGLVDRIVEAERHVKASDFTIPIFVYSVANSPTPGLKEELADIFRTAKKLTKVVPTVVLTHRTHENYTEIENMFRDIGVDTFFSLENYTDKTQKRKRETHEAVIQFLYEVISDAQFRADYPRDADQEMFDRKLFVLNYIHQREMKLHEANLARQKDVENVRMEQAFRLRQQEEEARIQKNRVAYKERMERLQRDFERQKLRDQFEHQERLENMEKKGNKKT</sequence>
<dbReference type="Gene3D" id="3.40.50.300">
    <property type="entry name" value="P-loop containing nucleotide triphosphate hydrolases"/>
    <property type="match status" value="1"/>
</dbReference>
<protein>
    <recommendedName>
        <fullName evidence="5">G domain-containing protein</fullName>
    </recommendedName>
</protein>
<comment type="caution">
    <text evidence="3">The sequence shown here is derived from an EMBL/GenBank/DDBJ whole genome shotgun (WGS) entry which is preliminary data.</text>
</comment>
<dbReference type="SUPFAM" id="SSF52540">
    <property type="entry name" value="P-loop containing nucleoside triphosphate hydrolases"/>
    <property type="match status" value="1"/>
</dbReference>
<organism evidence="3 4">
    <name type="scientific">Ranitomeya imitator</name>
    <name type="common">mimic poison frog</name>
    <dbReference type="NCBI Taxonomy" id="111125"/>
    <lineage>
        <taxon>Eukaryota</taxon>
        <taxon>Metazoa</taxon>
        <taxon>Chordata</taxon>
        <taxon>Craniata</taxon>
        <taxon>Vertebrata</taxon>
        <taxon>Euteleostomi</taxon>
        <taxon>Amphibia</taxon>
        <taxon>Batrachia</taxon>
        <taxon>Anura</taxon>
        <taxon>Neobatrachia</taxon>
        <taxon>Hyloidea</taxon>
        <taxon>Dendrobatidae</taxon>
        <taxon>Dendrobatinae</taxon>
        <taxon>Ranitomeya</taxon>
    </lineage>
</organism>
<dbReference type="Proteomes" id="UP001176940">
    <property type="component" value="Unassembled WGS sequence"/>
</dbReference>
<proteinExistence type="predicted"/>
<dbReference type="PANTHER" id="PTHR33395">
    <property type="entry name" value="TRANSCRIPTASE, PUTATIVE-RELATED-RELATED"/>
    <property type="match status" value="1"/>
</dbReference>
<keyword evidence="1" id="KW-0175">Coiled coil</keyword>
<dbReference type="PANTHER" id="PTHR33395:SF22">
    <property type="entry name" value="REVERSE TRANSCRIPTASE DOMAIN-CONTAINING PROTEIN"/>
    <property type="match status" value="1"/>
</dbReference>
<feature type="region of interest" description="Disordered" evidence="2">
    <location>
        <begin position="454"/>
        <end position="473"/>
    </location>
</feature>
<evidence type="ECO:0000256" key="2">
    <source>
        <dbReference type="SAM" id="MobiDB-lite"/>
    </source>
</evidence>
<evidence type="ECO:0000313" key="4">
    <source>
        <dbReference type="Proteomes" id="UP001176940"/>
    </source>
</evidence>
<name>A0ABN9LEJ7_9NEOB</name>
<gene>
    <name evidence="3" type="ORF">RIMI_LOCUS7440097</name>
</gene>
<evidence type="ECO:0008006" key="5">
    <source>
        <dbReference type="Google" id="ProtNLM"/>
    </source>
</evidence>
<feature type="coiled-coil region" evidence="1">
    <location>
        <begin position="426"/>
        <end position="453"/>
    </location>
</feature>
<evidence type="ECO:0000313" key="3">
    <source>
        <dbReference type="EMBL" id="CAJ0938096.1"/>
    </source>
</evidence>
<evidence type="ECO:0000256" key="1">
    <source>
        <dbReference type="SAM" id="Coils"/>
    </source>
</evidence>
<accession>A0ABN9LEJ7</accession>
<keyword evidence="4" id="KW-1185">Reference proteome</keyword>
<dbReference type="EMBL" id="CAUEEQ010014109">
    <property type="protein sequence ID" value="CAJ0938096.1"/>
    <property type="molecule type" value="Genomic_DNA"/>
</dbReference>
<reference evidence="3" key="1">
    <citation type="submission" date="2023-07" db="EMBL/GenBank/DDBJ databases">
        <authorList>
            <person name="Stuckert A."/>
        </authorList>
    </citation>
    <scope>NUCLEOTIDE SEQUENCE</scope>
</reference>